<protein>
    <submittedName>
        <fullName evidence="3">Integrase</fullName>
    </submittedName>
</protein>
<dbReference type="InterPro" id="IPR050090">
    <property type="entry name" value="Tyrosine_recombinase_XerCD"/>
</dbReference>
<proteinExistence type="predicted"/>
<keyword evidence="4" id="KW-1185">Reference proteome</keyword>
<dbReference type="Proteomes" id="UP001240984">
    <property type="component" value="Unassembled WGS sequence"/>
</dbReference>
<dbReference type="InterPro" id="IPR002104">
    <property type="entry name" value="Integrase_catalytic"/>
</dbReference>
<dbReference type="InterPro" id="IPR011010">
    <property type="entry name" value="DNA_brk_join_enz"/>
</dbReference>
<dbReference type="PROSITE" id="PS51898">
    <property type="entry name" value="TYR_RECOMBINASE"/>
    <property type="match status" value="1"/>
</dbReference>
<evidence type="ECO:0000313" key="3">
    <source>
        <dbReference type="EMBL" id="MDP9798676.1"/>
    </source>
</evidence>
<dbReference type="PANTHER" id="PTHR30349:SF81">
    <property type="entry name" value="TYROSINE RECOMBINASE XERC"/>
    <property type="match status" value="1"/>
</dbReference>
<dbReference type="Gene3D" id="1.10.443.10">
    <property type="entry name" value="Intergrase catalytic core"/>
    <property type="match status" value="1"/>
</dbReference>
<evidence type="ECO:0000256" key="1">
    <source>
        <dbReference type="ARBA" id="ARBA00023172"/>
    </source>
</evidence>
<dbReference type="SUPFAM" id="SSF56349">
    <property type="entry name" value="DNA breaking-rejoining enzymes"/>
    <property type="match status" value="1"/>
</dbReference>
<keyword evidence="1" id="KW-0233">DNA recombination</keyword>
<dbReference type="PANTHER" id="PTHR30349">
    <property type="entry name" value="PHAGE INTEGRASE-RELATED"/>
    <property type="match status" value="1"/>
</dbReference>
<reference evidence="3 4" key="1">
    <citation type="submission" date="2023-07" db="EMBL/GenBank/DDBJ databases">
        <title>Sequencing the genomes of 1000 actinobacteria strains.</title>
        <authorList>
            <person name="Klenk H.-P."/>
        </authorList>
    </citation>
    <scope>NUCLEOTIDE SEQUENCE [LARGE SCALE GENOMIC DNA]</scope>
    <source>
        <strain evidence="3 4">DSM 44710</strain>
    </source>
</reference>
<dbReference type="InterPro" id="IPR013762">
    <property type="entry name" value="Integrase-like_cat_sf"/>
</dbReference>
<comment type="caution">
    <text evidence="3">The sequence shown here is derived from an EMBL/GenBank/DDBJ whole genome shotgun (WGS) entry which is preliminary data.</text>
</comment>
<dbReference type="Pfam" id="PF00589">
    <property type="entry name" value="Phage_integrase"/>
    <property type="match status" value="1"/>
</dbReference>
<dbReference type="EMBL" id="JAUSRA010000001">
    <property type="protein sequence ID" value="MDP9798676.1"/>
    <property type="molecule type" value="Genomic_DNA"/>
</dbReference>
<evidence type="ECO:0000259" key="2">
    <source>
        <dbReference type="PROSITE" id="PS51898"/>
    </source>
</evidence>
<name>A0ABT9N5H3_9ACTN</name>
<gene>
    <name evidence="3" type="ORF">J2S43_007188</name>
</gene>
<accession>A0ABT9N5H3</accession>
<feature type="domain" description="Tyr recombinase" evidence="2">
    <location>
        <begin position="99"/>
        <end position="296"/>
    </location>
</feature>
<evidence type="ECO:0000313" key="4">
    <source>
        <dbReference type="Proteomes" id="UP001240984"/>
    </source>
</evidence>
<dbReference type="RefSeq" id="WP_306836748.1">
    <property type="nucleotide sequence ID" value="NZ_JAUSRA010000001.1"/>
</dbReference>
<organism evidence="3 4">
    <name type="scientific">Catenuloplanes nepalensis</name>
    <dbReference type="NCBI Taxonomy" id="587533"/>
    <lineage>
        <taxon>Bacteria</taxon>
        <taxon>Bacillati</taxon>
        <taxon>Actinomycetota</taxon>
        <taxon>Actinomycetes</taxon>
        <taxon>Micromonosporales</taxon>
        <taxon>Micromonosporaceae</taxon>
        <taxon>Catenuloplanes</taxon>
    </lineage>
</organism>
<sequence>MSIRTRAEQYLAMRRSLGFKLRSEGRSLLEFADRLDNTGQPTVTIATALGWASEPDGITAARKRQRLAIVRGFARHLAAFDPDCQVPPPGLLPGRAHRPTPYHYSVEEVAALVHAAGTIAAPLPAATMQALISLLAASGLRVGEALALNRENIDPHAAAVTVTGKNDQTRLVPLHLTTVTMLAGYAARRDRLCPTPVSPGFFLTTTGRRVQHRGVHQIFTRLLATADIHTPPGRRRPRIHDLRHTFAVNVLINWYSAGVDVSARLPVLSAFLGHNSPEATYWYLQATPQLLALAAQRLDAAAQQVTSVARSEAVRP</sequence>